<sequence>MAYGYSQIHYHSSGSYLHFWRCGTEMDNLLWRGSCRSLYIGLGFVSRQRSKERRMNMGALIMFGLVIVIANIGGIYFMMQDKKHQTSK</sequence>
<keyword evidence="1" id="KW-0812">Transmembrane</keyword>
<accession>A0A0H5QC61</accession>
<evidence type="ECO:0000313" key="2">
    <source>
        <dbReference type="EMBL" id="CRY93732.1"/>
    </source>
</evidence>
<protein>
    <submittedName>
        <fullName evidence="2">Uncharacterized protein</fullName>
    </submittedName>
</protein>
<feature type="transmembrane region" description="Helical" evidence="1">
    <location>
        <begin position="57"/>
        <end position="79"/>
    </location>
</feature>
<organism evidence="2">
    <name type="scientific">uncultured prokaryote</name>
    <dbReference type="NCBI Taxonomy" id="198431"/>
    <lineage>
        <taxon>unclassified sequences</taxon>
        <taxon>environmental samples</taxon>
    </lineage>
</organism>
<reference evidence="2" key="1">
    <citation type="submission" date="2015-06" db="EMBL/GenBank/DDBJ databases">
        <authorList>
            <person name="Joergensen T."/>
        </authorList>
    </citation>
    <scope>NUCLEOTIDE SEQUENCE</scope>
    <source>
        <strain evidence="2">RGRH0056</strain>
    </source>
</reference>
<reference evidence="2" key="2">
    <citation type="submission" date="2015-07" db="EMBL/GenBank/DDBJ databases">
        <title>Plasmids, circular viruses and viroids from rat gut.</title>
        <authorList>
            <person name="Jorgensen T.J."/>
            <person name="Hansen M.A."/>
            <person name="Xu Z."/>
            <person name="Tabak M.A."/>
            <person name="Sorensen S.J."/>
            <person name="Hansen L.H."/>
        </authorList>
    </citation>
    <scope>NUCLEOTIDE SEQUENCE</scope>
    <source>
        <strain evidence="2">RGRH0056</strain>
    </source>
</reference>
<proteinExistence type="predicted"/>
<keyword evidence="1" id="KW-0472">Membrane</keyword>
<evidence type="ECO:0000256" key="1">
    <source>
        <dbReference type="SAM" id="Phobius"/>
    </source>
</evidence>
<name>A0A0H5QC61_9ZZZZ</name>
<dbReference type="EMBL" id="LN852747">
    <property type="protein sequence ID" value="CRY93732.1"/>
    <property type="molecule type" value="Genomic_DNA"/>
</dbReference>
<dbReference type="AlphaFoldDB" id="A0A0H5QC61"/>
<keyword evidence="1" id="KW-1133">Transmembrane helix</keyword>